<accession>A0A9N9ISX2</accession>
<feature type="non-terminal residue" evidence="1">
    <location>
        <position position="45"/>
    </location>
</feature>
<dbReference type="EMBL" id="CAJVPZ010034606">
    <property type="protein sequence ID" value="CAG8747165.1"/>
    <property type="molecule type" value="Genomic_DNA"/>
</dbReference>
<sequence length="45" mass="5132">THNVALDEIYPLKLDLASKVATPYQKLLEFQKSHDATWFSNTPIS</sequence>
<gene>
    <name evidence="1" type="ORF">RFULGI_LOCUS13323</name>
</gene>
<evidence type="ECO:0000313" key="1">
    <source>
        <dbReference type="EMBL" id="CAG8747165.1"/>
    </source>
</evidence>
<protein>
    <submittedName>
        <fullName evidence="1">9236_t:CDS:1</fullName>
    </submittedName>
</protein>
<comment type="caution">
    <text evidence="1">The sequence shown here is derived from an EMBL/GenBank/DDBJ whole genome shotgun (WGS) entry which is preliminary data.</text>
</comment>
<name>A0A9N9ISX2_9GLOM</name>
<proteinExistence type="predicted"/>
<keyword evidence="2" id="KW-1185">Reference proteome</keyword>
<dbReference type="Proteomes" id="UP000789396">
    <property type="component" value="Unassembled WGS sequence"/>
</dbReference>
<feature type="non-terminal residue" evidence="1">
    <location>
        <position position="1"/>
    </location>
</feature>
<reference evidence="1" key="1">
    <citation type="submission" date="2021-06" db="EMBL/GenBank/DDBJ databases">
        <authorList>
            <person name="Kallberg Y."/>
            <person name="Tangrot J."/>
            <person name="Rosling A."/>
        </authorList>
    </citation>
    <scope>NUCLEOTIDE SEQUENCE</scope>
    <source>
        <strain evidence="1">IN212</strain>
    </source>
</reference>
<organism evidence="1 2">
    <name type="scientific">Racocetra fulgida</name>
    <dbReference type="NCBI Taxonomy" id="60492"/>
    <lineage>
        <taxon>Eukaryota</taxon>
        <taxon>Fungi</taxon>
        <taxon>Fungi incertae sedis</taxon>
        <taxon>Mucoromycota</taxon>
        <taxon>Glomeromycotina</taxon>
        <taxon>Glomeromycetes</taxon>
        <taxon>Diversisporales</taxon>
        <taxon>Gigasporaceae</taxon>
        <taxon>Racocetra</taxon>
    </lineage>
</organism>
<evidence type="ECO:0000313" key="2">
    <source>
        <dbReference type="Proteomes" id="UP000789396"/>
    </source>
</evidence>
<dbReference type="AlphaFoldDB" id="A0A9N9ISX2"/>